<feature type="non-terminal residue" evidence="1">
    <location>
        <position position="76"/>
    </location>
</feature>
<proteinExistence type="predicted"/>
<sequence>MELERAQRTAEAVVKQLSPYCKKIAVAGSVRRKKPWPKDIDLVLIPDDLWNFHAELTNLGQLKMSGKKIMRLMVGS</sequence>
<dbReference type="InterPro" id="IPR043519">
    <property type="entry name" value="NT_sf"/>
</dbReference>
<dbReference type="Gene3D" id="3.30.460.10">
    <property type="entry name" value="Beta Polymerase, domain 2"/>
    <property type="match status" value="1"/>
</dbReference>
<organism evidence="1">
    <name type="scientific">marine sediment metagenome</name>
    <dbReference type="NCBI Taxonomy" id="412755"/>
    <lineage>
        <taxon>unclassified sequences</taxon>
        <taxon>metagenomes</taxon>
        <taxon>ecological metagenomes</taxon>
    </lineage>
</organism>
<comment type="caution">
    <text evidence="1">The sequence shown here is derived from an EMBL/GenBank/DDBJ whole genome shotgun (WGS) entry which is preliminary data.</text>
</comment>
<accession>X0ZUI1</accession>
<evidence type="ECO:0008006" key="2">
    <source>
        <dbReference type="Google" id="ProtNLM"/>
    </source>
</evidence>
<dbReference type="SUPFAM" id="SSF81301">
    <property type="entry name" value="Nucleotidyltransferase"/>
    <property type="match status" value="1"/>
</dbReference>
<name>X0ZUI1_9ZZZZ</name>
<dbReference type="EMBL" id="BART01009024">
    <property type="protein sequence ID" value="GAG61632.1"/>
    <property type="molecule type" value="Genomic_DNA"/>
</dbReference>
<reference evidence="1" key="1">
    <citation type="journal article" date="2014" name="Front. Microbiol.">
        <title>High frequency of phylogenetically diverse reductive dehalogenase-homologous genes in deep subseafloor sedimentary metagenomes.</title>
        <authorList>
            <person name="Kawai M."/>
            <person name="Futagami T."/>
            <person name="Toyoda A."/>
            <person name="Takaki Y."/>
            <person name="Nishi S."/>
            <person name="Hori S."/>
            <person name="Arai W."/>
            <person name="Tsubouchi T."/>
            <person name="Morono Y."/>
            <person name="Uchiyama I."/>
            <person name="Ito T."/>
            <person name="Fujiyama A."/>
            <person name="Inagaki F."/>
            <person name="Takami H."/>
        </authorList>
    </citation>
    <scope>NUCLEOTIDE SEQUENCE</scope>
    <source>
        <strain evidence="1">Expedition CK06-06</strain>
    </source>
</reference>
<protein>
    <recommendedName>
        <fullName evidence="2">Polymerase nucleotidyl transferase domain-containing protein</fullName>
    </recommendedName>
</protein>
<evidence type="ECO:0000313" key="1">
    <source>
        <dbReference type="EMBL" id="GAG61632.1"/>
    </source>
</evidence>
<gene>
    <name evidence="1" type="ORF">S01H4_20124</name>
</gene>
<dbReference type="AlphaFoldDB" id="X0ZUI1"/>